<keyword evidence="1" id="KW-0472">Membrane</keyword>
<dbReference type="InParanoid" id="A0A061GR45"/>
<keyword evidence="1" id="KW-0812">Transmembrane</keyword>
<feature type="transmembrane region" description="Helical" evidence="1">
    <location>
        <begin position="281"/>
        <end position="299"/>
    </location>
</feature>
<evidence type="ECO:0000256" key="1">
    <source>
        <dbReference type="SAM" id="Phobius"/>
    </source>
</evidence>
<dbReference type="PANTHER" id="PTHR33133:SF21">
    <property type="entry name" value="TRANSMEMBRANE PROTEIN"/>
    <property type="match status" value="1"/>
</dbReference>
<sequence>MSETHDHDQHQRKPTKSFAFAPSPFFLKLFSDTFKIFFRNKHILFPILFFFTLPLSLLLFSLSFSSRPLKRHIFQLESVALHSSTRFEARHVLKESREEALSLLRLKLLFSIPSSVLSLLSFISTVNVASLSPPHRPSFLSTASAIKFAWKRVVVTSICSYALFLFYIHLPQLFTAAFRSHPRLSLSILVIGSSFEVYLMGVLGLGLVVSALEETYGWDAIRVGSDIMAERRFCWWLVTGMLVAVSGWTGNQFEKLTDGEDSVKSGIWTVVKGWETVGLSWFYGVVVIWSFIVTAVFYCDCKKRLINKDVNEAPSVAG</sequence>
<keyword evidence="3" id="KW-1185">Reference proteome</keyword>
<name>A0A061GR45_THECC</name>
<dbReference type="eggNOG" id="ENOG502RXUR">
    <property type="taxonomic scope" value="Eukaryota"/>
</dbReference>
<evidence type="ECO:0008006" key="4">
    <source>
        <dbReference type="Google" id="ProtNLM"/>
    </source>
</evidence>
<evidence type="ECO:0000313" key="3">
    <source>
        <dbReference type="Proteomes" id="UP000026915"/>
    </source>
</evidence>
<feature type="transmembrane region" description="Helical" evidence="1">
    <location>
        <begin position="149"/>
        <end position="168"/>
    </location>
</feature>
<dbReference type="AlphaFoldDB" id="A0A061GR45"/>
<reference evidence="2 3" key="1">
    <citation type="journal article" date="2013" name="Genome Biol.">
        <title>The genome sequence of the most widely cultivated cacao type and its use to identify candidate genes regulating pod color.</title>
        <authorList>
            <person name="Motamayor J.C."/>
            <person name="Mockaitis K."/>
            <person name="Schmutz J."/>
            <person name="Haiminen N."/>
            <person name="Iii D.L."/>
            <person name="Cornejo O."/>
            <person name="Findley S.D."/>
            <person name="Zheng P."/>
            <person name="Utro F."/>
            <person name="Royaert S."/>
            <person name="Saski C."/>
            <person name="Jenkins J."/>
            <person name="Podicheti R."/>
            <person name="Zhao M."/>
            <person name="Scheffler B.E."/>
            <person name="Stack J.C."/>
            <person name="Feltus F.A."/>
            <person name="Mustiga G.M."/>
            <person name="Amores F."/>
            <person name="Phillips W."/>
            <person name="Marelli J.P."/>
            <person name="May G.D."/>
            <person name="Shapiro H."/>
            <person name="Ma J."/>
            <person name="Bustamante C.D."/>
            <person name="Schnell R.J."/>
            <person name="Main D."/>
            <person name="Gilbert D."/>
            <person name="Parida L."/>
            <person name="Kuhn D.N."/>
        </authorList>
    </citation>
    <scope>NUCLEOTIDE SEQUENCE [LARGE SCALE GENOMIC DNA]</scope>
    <source>
        <strain evidence="3">cv. Matina 1-6</strain>
    </source>
</reference>
<feature type="transmembrane region" description="Helical" evidence="1">
    <location>
        <begin position="43"/>
        <end position="64"/>
    </location>
</feature>
<gene>
    <name evidence="2" type="ORF">TCM_038589</name>
</gene>
<feature type="transmembrane region" description="Helical" evidence="1">
    <location>
        <begin position="188"/>
        <end position="212"/>
    </location>
</feature>
<organism evidence="2 3">
    <name type="scientific">Theobroma cacao</name>
    <name type="common">Cacao</name>
    <name type="synonym">Cocoa</name>
    <dbReference type="NCBI Taxonomy" id="3641"/>
    <lineage>
        <taxon>Eukaryota</taxon>
        <taxon>Viridiplantae</taxon>
        <taxon>Streptophyta</taxon>
        <taxon>Embryophyta</taxon>
        <taxon>Tracheophyta</taxon>
        <taxon>Spermatophyta</taxon>
        <taxon>Magnoliopsida</taxon>
        <taxon>eudicotyledons</taxon>
        <taxon>Gunneridae</taxon>
        <taxon>Pentapetalae</taxon>
        <taxon>rosids</taxon>
        <taxon>malvids</taxon>
        <taxon>Malvales</taxon>
        <taxon>Malvaceae</taxon>
        <taxon>Byttnerioideae</taxon>
        <taxon>Theobroma</taxon>
    </lineage>
</organism>
<protein>
    <recommendedName>
        <fullName evidence="4">Transmembrane protein</fullName>
    </recommendedName>
</protein>
<proteinExistence type="predicted"/>
<dbReference type="OMA" id="FIGHGME"/>
<dbReference type="EMBL" id="CM001887">
    <property type="protein sequence ID" value="EOY31617.1"/>
    <property type="molecule type" value="Genomic_DNA"/>
</dbReference>
<keyword evidence="1" id="KW-1133">Transmembrane helix</keyword>
<dbReference type="FunCoup" id="A0A061GR45">
    <property type="interactions" value="57"/>
</dbReference>
<dbReference type="HOGENOM" id="CLU_060641_0_0_1"/>
<dbReference type="GO" id="GO:0016020">
    <property type="term" value="C:membrane"/>
    <property type="evidence" value="ECO:0000318"/>
    <property type="project" value="GO_Central"/>
</dbReference>
<accession>A0A061GR45</accession>
<dbReference type="Proteomes" id="UP000026915">
    <property type="component" value="Chromosome 9"/>
</dbReference>
<feature type="transmembrane region" description="Helical" evidence="1">
    <location>
        <begin position="233"/>
        <end position="250"/>
    </location>
</feature>
<dbReference type="PANTHER" id="PTHR33133">
    <property type="entry name" value="OS08G0107100 PROTEIN-RELATED"/>
    <property type="match status" value="1"/>
</dbReference>
<evidence type="ECO:0000313" key="2">
    <source>
        <dbReference type="EMBL" id="EOY31617.1"/>
    </source>
</evidence>
<dbReference type="Gramene" id="EOY31617">
    <property type="protein sequence ID" value="EOY31617"/>
    <property type="gene ID" value="TCM_038589"/>
</dbReference>